<name>A0ABT2DAR7_9BURK</name>
<dbReference type="InterPro" id="IPR036380">
    <property type="entry name" value="Isochorismatase-like_sf"/>
</dbReference>
<reference evidence="3 4" key="1">
    <citation type="submission" date="2022-08" db="EMBL/GenBank/DDBJ databases">
        <title>Reclassification of Massilia species as members of the genera Telluria, Duganella, Pseudoduganella, Mokoshia gen. nov. and Zemynaea gen. nov. using orthogonal and non-orthogonal genome-based approaches.</title>
        <authorList>
            <person name="Bowman J.P."/>
        </authorList>
    </citation>
    <scope>NUCLEOTIDE SEQUENCE [LARGE SCALE GENOMIC DNA]</scope>
    <source>
        <strain evidence="3 4">JCM 31605</strain>
    </source>
</reference>
<evidence type="ECO:0000313" key="4">
    <source>
        <dbReference type="Proteomes" id="UP001206126"/>
    </source>
</evidence>
<dbReference type="InterPro" id="IPR050272">
    <property type="entry name" value="Isochorismatase-like_hydrls"/>
</dbReference>
<keyword evidence="4" id="KW-1185">Reference proteome</keyword>
<dbReference type="Gene3D" id="3.40.50.850">
    <property type="entry name" value="Isochorismatase-like"/>
    <property type="match status" value="1"/>
</dbReference>
<dbReference type="SUPFAM" id="SSF52499">
    <property type="entry name" value="Isochorismatase-like hydrolases"/>
    <property type="match status" value="1"/>
</dbReference>
<dbReference type="InterPro" id="IPR000868">
    <property type="entry name" value="Isochorismatase-like_dom"/>
</dbReference>
<proteinExistence type="predicted"/>
<evidence type="ECO:0000259" key="2">
    <source>
        <dbReference type="Pfam" id="PF00857"/>
    </source>
</evidence>
<feature type="domain" description="Isochorismatase-like" evidence="2">
    <location>
        <begin position="8"/>
        <end position="180"/>
    </location>
</feature>
<gene>
    <name evidence="3" type="ORF">NX774_06285</name>
</gene>
<dbReference type="RefSeq" id="WP_258821294.1">
    <property type="nucleotide sequence ID" value="NZ_JANUHB010000001.1"/>
</dbReference>
<comment type="caution">
    <text evidence="3">The sequence shown here is derived from an EMBL/GenBank/DDBJ whole genome shotgun (WGS) entry which is preliminary data.</text>
</comment>
<dbReference type="PANTHER" id="PTHR43540">
    <property type="entry name" value="PEROXYUREIDOACRYLATE/UREIDOACRYLATE AMIDOHYDROLASE-RELATED"/>
    <property type="match status" value="1"/>
</dbReference>
<sequence>MQQLPANAALIVIDVQQAFNDPSWGERNNPQAEQNVARLLAGWRATGRPLFHIQHRSQRPGSLFHPDAPGFRVKPEAAPLAGEPVLYKNVNSSFIGTDLEQRLRADGIGTLVICGITTDHCVSTTTRMAGNFGFEVFFAADAAATFERTGPDGRHYSAQLMHDTALASLHGEFATVVPTADILDALSRRAIRQCPASPGAAVP</sequence>
<evidence type="ECO:0000313" key="3">
    <source>
        <dbReference type="EMBL" id="MCS0807531.1"/>
    </source>
</evidence>
<dbReference type="EMBL" id="JANUHB010000001">
    <property type="protein sequence ID" value="MCS0807531.1"/>
    <property type="molecule type" value="Genomic_DNA"/>
</dbReference>
<accession>A0ABT2DAR7</accession>
<protein>
    <submittedName>
        <fullName evidence="3">Cysteine hydrolase</fullName>
    </submittedName>
</protein>
<dbReference type="GO" id="GO:0016787">
    <property type="term" value="F:hydrolase activity"/>
    <property type="evidence" value="ECO:0007669"/>
    <property type="project" value="UniProtKB-KW"/>
</dbReference>
<dbReference type="Proteomes" id="UP001206126">
    <property type="component" value="Unassembled WGS sequence"/>
</dbReference>
<dbReference type="Pfam" id="PF00857">
    <property type="entry name" value="Isochorismatase"/>
    <property type="match status" value="1"/>
</dbReference>
<dbReference type="CDD" id="cd01014">
    <property type="entry name" value="nicotinamidase_related"/>
    <property type="match status" value="1"/>
</dbReference>
<keyword evidence="1 3" id="KW-0378">Hydrolase</keyword>
<dbReference type="PANTHER" id="PTHR43540:SF1">
    <property type="entry name" value="ISOCHORISMATASE HYDROLASE"/>
    <property type="match status" value="1"/>
</dbReference>
<organism evidence="3 4">
    <name type="scientific">Massilia agilis</name>
    <dbReference type="NCBI Taxonomy" id="1811226"/>
    <lineage>
        <taxon>Bacteria</taxon>
        <taxon>Pseudomonadati</taxon>
        <taxon>Pseudomonadota</taxon>
        <taxon>Betaproteobacteria</taxon>
        <taxon>Burkholderiales</taxon>
        <taxon>Oxalobacteraceae</taxon>
        <taxon>Telluria group</taxon>
        <taxon>Massilia</taxon>
    </lineage>
</organism>
<evidence type="ECO:0000256" key="1">
    <source>
        <dbReference type="ARBA" id="ARBA00022801"/>
    </source>
</evidence>